<keyword evidence="2" id="KW-1185">Reference proteome</keyword>
<proteinExistence type="predicted"/>
<evidence type="ECO:0000313" key="2">
    <source>
        <dbReference type="Proteomes" id="UP000078454"/>
    </source>
</evidence>
<reference evidence="1 2" key="1">
    <citation type="submission" date="2016-05" db="EMBL/GenBank/DDBJ databases">
        <title>Paenibacillus sp. 1ZS3-15 nov., isolated from the rhizosphere soil.</title>
        <authorList>
            <person name="Zhang X.X."/>
            <person name="Zhang J."/>
        </authorList>
    </citation>
    <scope>NUCLEOTIDE SEQUENCE [LARGE SCALE GENOMIC DNA]</scope>
    <source>
        <strain evidence="1 2">1ZS3-15</strain>
    </source>
</reference>
<evidence type="ECO:0000313" key="1">
    <source>
        <dbReference type="EMBL" id="OAS19265.1"/>
    </source>
</evidence>
<dbReference type="RefSeq" id="WP_068663663.1">
    <property type="nucleotide sequence ID" value="NZ_LYPB01000058.1"/>
</dbReference>
<protein>
    <submittedName>
        <fullName evidence="1">Uncharacterized protein</fullName>
    </submittedName>
</protein>
<name>A0A198ADV1_9BACL</name>
<dbReference type="EMBL" id="LYPB01000058">
    <property type="protein sequence ID" value="OAS19265.1"/>
    <property type="molecule type" value="Genomic_DNA"/>
</dbReference>
<comment type="caution">
    <text evidence="1">The sequence shown here is derived from an EMBL/GenBank/DDBJ whole genome shotgun (WGS) entry which is preliminary data.</text>
</comment>
<organism evidence="1 2">
    <name type="scientific">Paenibacillus oryzisoli</name>
    <dbReference type="NCBI Taxonomy" id="1850517"/>
    <lineage>
        <taxon>Bacteria</taxon>
        <taxon>Bacillati</taxon>
        <taxon>Bacillota</taxon>
        <taxon>Bacilli</taxon>
        <taxon>Bacillales</taxon>
        <taxon>Paenibacillaceae</taxon>
        <taxon>Paenibacillus</taxon>
    </lineage>
</organism>
<dbReference type="Proteomes" id="UP000078454">
    <property type="component" value="Unassembled WGS sequence"/>
</dbReference>
<dbReference type="STRING" id="1850517.A8708_26510"/>
<gene>
    <name evidence="1" type="ORF">A8708_26510</name>
</gene>
<sequence length="98" mass="11131">MELKEGGIYSNGKKIWRKILRFDGDRVVFAKCYLTNNRGMYVIGGGTHLTTKILKSSFRNWVRNGIDNWDNVNCSRCCVVLTGDEGNSTQLCKECYGI</sequence>
<dbReference type="AlphaFoldDB" id="A0A198ADV1"/>
<accession>A0A198ADV1</accession>